<dbReference type="PANTHER" id="PTHR36565">
    <property type="entry name" value="UPF0332 PROTEIN TM_1000"/>
    <property type="match status" value="1"/>
</dbReference>
<evidence type="ECO:0000259" key="2">
    <source>
        <dbReference type="Pfam" id="PF05168"/>
    </source>
</evidence>
<feature type="domain" description="HEPN" evidence="2">
    <location>
        <begin position="9"/>
        <end position="122"/>
    </location>
</feature>
<gene>
    <name evidence="3" type="ORF">LAKADJCE_00532</name>
</gene>
<dbReference type="InterPro" id="IPR007842">
    <property type="entry name" value="HEPN_dom"/>
</dbReference>
<comment type="similarity">
    <text evidence="1">Belongs to the UPF0332 family.</text>
</comment>
<dbReference type="Pfam" id="PF05168">
    <property type="entry name" value="HEPN"/>
    <property type="match status" value="1"/>
</dbReference>
<organism evidence="3 4">
    <name type="scientific">Candidatus Argoarchaeum ethanivorans</name>
    <dbReference type="NCBI Taxonomy" id="2608793"/>
    <lineage>
        <taxon>Archaea</taxon>
        <taxon>Methanobacteriati</taxon>
        <taxon>Methanobacteriota</taxon>
        <taxon>Stenosarchaea group</taxon>
        <taxon>Methanomicrobia</taxon>
        <taxon>Methanosarcinales</taxon>
        <taxon>Methanosarcinales incertae sedis</taxon>
        <taxon>GOM Arc I cluster</taxon>
        <taxon>Candidatus Argoarchaeum</taxon>
    </lineage>
</organism>
<reference evidence="3" key="1">
    <citation type="submission" date="2020-10" db="EMBL/GenBank/DDBJ databases">
        <authorList>
            <person name="Hahn C.J."/>
            <person name="Laso-Perez R."/>
            <person name="Vulcano F."/>
            <person name="Vaziourakis K.-M."/>
            <person name="Stokke R."/>
            <person name="Steen I.H."/>
            <person name="Teske A."/>
            <person name="Boetius A."/>
            <person name="Liebeke M."/>
            <person name="Amann R."/>
            <person name="Knittel K."/>
        </authorList>
    </citation>
    <scope>NUCLEOTIDE SEQUENCE</scope>
    <source>
        <strain evidence="3">Gfbio:e3339647-f889-4370-9287-4fb5cb688e4c:AG392J18_GoMArc1</strain>
    </source>
</reference>
<proteinExistence type="inferred from homology"/>
<dbReference type="Proteomes" id="UP000612009">
    <property type="component" value="Unassembled WGS sequence"/>
</dbReference>
<dbReference type="InterPro" id="IPR052226">
    <property type="entry name" value="UPF0332_toxin"/>
</dbReference>
<comment type="caution">
    <text evidence="3">The sequence shown here is derived from an EMBL/GenBank/DDBJ whole genome shotgun (WGS) entry which is preliminary data.</text>
</comment>
<name>A0A811TDK0_9EURY</name>
<protein>
    <submittedName>
        <fullName evidence="3">HEPN domain protein</fullName>
    </submittedName>
</protein>
<evidence type="ECO:0000256" key="1">
    <source>
        <dbReference type="ARBA" id="ARBA00038248"/>
    </source>
</evidence>
<evidence type="ECO:0000313" key="4">
    <source>
        <dbReference type="Proteomes" id="UP000612009"/>
    </source>
</evidence>
<dbReference type="Gene3D" id="1.20.120.330">
    <property type="entry name" value="Nucleotidyltransferases domain 2"/>
    <property type="match status" value="1"/>
</dbReference>
<sequence length="133" mass="14724">MNTDKDIAELMEKAKESLDAARSLFENGFYDFSVGRSYYAMFYTAEAVLLTKNLSFSKHSAVIAAFGKEFVKPAILPKKLRECMVSAFDMRQLGDYGVPGSVSEARAQSLIEETKEFIETIEGHLIGGGYISS</sequence>
<dbReference type="AlphaFoldDB" id="A0A811TDK0"/>
<evidence type="ECO:0000313" key="3">
    <source>
        <dbReference type="EMBL" id="CAD6493529.1"/>
    </source>
</evidence>
<dbReference type="PANTHER" id="PTHR36565:SF1">
    <property type="entry name" value="UPF0332 PROTEIN TM_1000"/>
    <property type="match status" value="1"/>
</dbReference>
<accession>A0A811TDK0</accession>
<dbReference type="EMBL" id="CAJHIR010000028">
    <property type="protein sequence ID" value="CAD6493529.1"/>
    <property type="molecule type" value="Genomic_DNA"/>
</dbReference>